<gene>
    <name evidence="2" type="ORF">EI42_00358</name>
</gene>
<sequence length="146" mass="16879">MNKKDTEKDSERPHYYSQFWLDVAAGRREIGQKDQEETEGEEAEEAETPSRRKGAREQSTESEDIVHPVVEDEQEEAPPENEAVSDSDIPDVDFGAGEDEGEGTELEEGEDFYDEDDLEWSERERKKKSTRAAKPVKKPRRERKTF</sequence>
<protein>
    <submittedName>
        <fullName evidence="2">Uncharacterized protein</fullName>
    </submittedName>
</protein>
<keyword evidence="3" id="KW-1185">Reference proteome</keyword>
<accession>A0A326UCY5</accession>
<feature type="region of interest" description="Disordered" evidence="1">
    <location>
        <begin position="27"/>
        <end position="146"/>
    </location>
</feature>
<dbReference type="EMBL" id="QKUF01000001">
    <property type="protein sequence ID" value="PZW36186.1"/>
    <property type="molecule type" value="Genomic_DNA"/>
</dbReference>
<feature type="compositionally biased region" description="Acidic residues" evidence="1">
    <location>
        <begin position="71"/>
        <end position="119"/>
    </location>
</feature>
<dbReference type="Proteomes" id="UP000248806">
    <property type="component" value="Unassembled WGS sequence"/>
</dbReference>
<evidence type="ECO:0000313" key="2">
    <source>
        <dbReference type="EMBL" id="PZW36186.1"/>
    </source>
</evidence>
<reference evidence="2 3" key="1">
    <citation type="submission" date="2018-06" db="EMBL/GenBank/DDBJ databases">
        <title>Genomic Encyclopedia of Archaeal and Bacterial Type Strains, Phase II (KMG-II): from individual species to whole genera.</title>
        <authorList>
            <person name="Goeker M."/>
        </authorList>
    </citation>
    <scope>NUCLEOTIDE SEQUENCE [LARGE SCALE GENOMIC DNA]</scope>
    <source>
        <strain evidence="2 3">ATCC BAA-1881</strain>
    </source>
</reference>
<dbReference type="RefSeq" id="WP_111318217.1">
    <property type="nucleotide sequence ID" value="NZ_BIFX01000001.1"/>
</dbReference>
<dbReference type="OrthoDB" id="164780at2"/>
<proteinExistence type="predicted"/>
<evidence type="ECO:0000313" key="3">
    <source>
        <dbReference type="Proteomes" id="UP000248806"/>
    </source>
</evidence>
<name>A0A326UCY5_THEHA</name>
<evidence type="ECO:0000256" key="1">
    <source>
        <dbReference type="SAM" id="MobiDB-lite"/>
    </source>
</evidence>
<organism evidence="2 3">
    <name type="scientific">Thermosporothrix hazakensis</name>
    <dbReference type="NCBI Taxonomy" id="644383"/>
    <lineage>
        <taxon>Bacteria</taxon>
        <taxon>Bacillati</taxon>
        <taxon>Chloroflexota</taxon>
        <taxon>Ktedonobacteria</taxon>
        <taxon>Ktedonobacterales</taxon>
        <taxon>Thermosporotrichaceae</taxon>
        <taxon>Thermosporothrix</taxon>
    </lineage>
</organism>
<feature type="compositionally biased region" description="Acidic residues" evidence="1">
    <location>
        <begin position="36"/>
        <end position="47"/>
    </location>
</feature>
<comment type="caution">
    <text evidence="2">The sequence shown here is derived from an EMBL/GenBank/DDBJ whole genome shotgun (WGS) entry which is preliminary data.</text>
</comment>
<feature type="compositionally biased region" description="Basic and acidic residues" evidence="1">
    <location>
        <begin position="55"/>
        <end position="70"/>
    </location>
</feature>
<feature type="compositionally biased region" description="Basic residues" evidence="1">
    <location>
        <begin position="125"/>
        <end position="146"/>
    </location>
</feature>
<dbReference type="AlphaFoldDB" id="A0A326UCY5"/>